<evidence type="ECO:0000256" key="5">
    <source>
        <dbReference type="ARBA" id="ARBA00022475"/>
    </source>
</evidence>
<evidence type="ECO:0000256" key="1">
    <source>
        <dbReference type="ARBA" id="ARBA00004429"/>
    </source>
</evidence>
<dbReference type="SUPFAM" id="SSF143865">
    <property type="entry name" value="CorA soluble domain-like"/>
    <property type="match status" value="1"/>
</dbReference>
<evidence type="ECO:0000256" key="4">
    <source>
        <dbReference type="ARBA" id="ARBA00022448"/>
    </source>
</evidence>
<dbReference type="GO" id="GO:0015099">
    <property type="term" value="F:nickel cation transmembrane transporter activity"/>
    <property type="evidence" value="ECO:0007669"/>
    <property type="project" value="TreeGrafter"/>
</dbReference>
<keyword evidence="11 13" id="KW-0472">Membrane</keyword>
<keyword evidence="6" id="KW-0997">Cell inner membrane</keyword>
<keyword evidence="10 13" id="KW-0406">Ion transport</keyword>
<dbReference type="GO" id="GO:0015095">
    <property type="term" value="F:magnesium ion transmembrane transporter activity"/>
    <property type="evidence" value="ECO:0007669"/>
    <property type="project" value="UniProtKB-UniRule"/>
</dbReference>
<evidence type="ECO:0000256" key="7">
    <source>
        <dbReference type="ARBA" id="ARBA00022692"/>
    </source>
</evidence>
<evidence type="ECO:0000256" key="3">
    <source>
        <dbReference type="ARBA" id="ARBA00019439"/>
    </source>
</evidence>
<dbReference type="PANTHER" id="PTHR47685:SF1">
    <property type="entry name" value="MAGNESIUM TRANSPORT PROTEIN CORA"/>
    <property type="match status" value="1"/>
</dbReference>
<proteinExistence type="inferred from homology"/>
<evidence type="ECO:0000313" key="14">
    <source>
        <dbReference type="EMBL" id="GGO88016.1"/>
    </source>
</evidence>
<dbReference type="GO" id="GO:0005886">
    <property type="term" value="C:plasma membrane"/>
    <property type="evidence" value="ECO:0007669"/>
    <property type="project" value="UniProtKB-SubCell"/>
</dbReference>
<feature type="transmembrane region" description="Helical" evidence="13">
    <location>
        <begin position="257"/>
        <end position="277"/>
    </location>
</feature>
<dbReference type="Gene3D" id="3.30.460.20">
    <property type="entry name" value="CorA soluble domain-like"/>
    <property type="match status" value="1"/>
</dbReference>
<sequence length="315" mass="36357">MLAAYQLEQNRLHKTPLGSNDPLPEGAIWVDALEPDEQERNWLSGHFVGDLPGQDDIDEIEASSRFFVDQDGVHINSLFPHKVGQDLRTFNVSFNLRDDLLISVREEDLSLFRLVRQYLRQERIQAARPLQLLLQLFALKVDYLSDAIEDVYNILENVSDQVFETDHLDSILRLISKQEDANGKIRLSLLDTQRTLRFLQRYDSDRLTKDNRREIKQMLADIESLLPHTQFLFDKINFMLDATVSFTNLEQNKIIKIFSVAAVMFLPPTLIASIYGMNFALMPELSQRWGYPMALGLMVASAVGTYGYFKRKGWL</sequence>
<dbReference type="InterPro" id="IPR045863">
    <property type="entry name" value="CorA_TM1_TM2"/>
</dbReference>
<evidence type="ECO:0000256" key="13">
    <source>
        <dbReference type="RuleBase" id="RU362010"/>
    </source>
</evidence>
<dbReference type="Proteomes" id="UP000599578">
    <property type="component" value="Unassembled WGS sequence"/>
</dbReference>
<evidence type="ECO:0000313" key="15">
    <source>
        <dbReference type="Proteomes" id="UP000599578"/>
    </source>
</evidence>
<keyword evidence="7 13" id="KW-0812">Transmembrane</keyword>
<keyword evidence="9 13" id="KW-1133">Transmembrane helix</keyword>
<dbReference type="GO" id="GO:0015087">
    <property type="term" value="F:cobalt ion transmembrane transporter activity"/>
    <property type="evidence" value="ECO:0007669"/>
    <property type="project" value="UniProtKB-UniRule"/>
</dbReference>
<dbReference type="RefSeq" id="WP_188862651.1">
    <property type="nucleotide sequence ID" value="NZ_BMLT01000015.1"/>
</dbReference>
<evidence type="ECO:0000256" key="6">
    <source>
        <dbReference type="ARBA" id="ARBA00022519"/>
    </source>
</evidence>
<evidence type="ECO:0000256" key="11">
    <source>
        <dbReference type="ARBA" id="ARBA00023136"/>
    </source>
</evidence>
<keyword evidence="4 13" id="KW-0813">Transport</keyword>
<dbReference type="InterPro" id="IPR045861">
    <property type="entry name" value="CorA_cytoplasmic_dom"/>
</dbReference>
<keyword evidence="5 13" id="KW-1003">Cell membrane</keyword>
<dbReference type="InterPro" id="IPR004488">
    <property type="entry name" value="Mg/Co-transport_prot_CorA"/>
</dbReference>
<dbReference type="Gene3D" id="1.20.58.340">
    <property type="entry name" value="Magnesium transport protein CorA, transmembrane region"/>
    <property type="match status" value="1"/>
</dbReference>
<comment type="catalytic activity">
    <reaction evidence="12">
        <text>Mg(2+)(in) = Mg(2+)(out)</text>
        <dbReference type="Rhea" id="RHEA:29827"/>
        <dbReference type="ChEBI" id="CHEBI:18420"/>
    </reaction>
</comment>
<keyword evidence="15" id="KW-1185">Reference proteome</keyword>
<comment type="caution">
    <text evidence="14">The sequence shown here is derived from an EMBL/GenBank/DDBJ whole genome shotgun (WGS) entry which is preliminary data.</text>
</comment>
<dbReference type="InterPro" id="IPR050829">
    <property type="entry name" value="CorA_MIT"/>
</dbReference>
<dbReference type="AlphaFoldDB" id="A0A917ZQP0"/>
<dbReference type="SUPFAM" id="SSF144083">
    <property type="entry name" value="Magnesium transport protein CorA, transmembrane region"/>
    <property type="match status" value="1"/>
</dbReference>
<evidence type="ECO:0000256" key="10">
    <source>
        <dbReference type="ARBA" id="ARBA00023065"/>
    </source>
</evidence>
<dbReference type="InterPro" id="IPR002523">
    <property type="entry name" value="MgTranspt_CorA/ZnTranspt_ZntB"/>
</dbReference>
<name>A0A917ZQP0_9GAMM</name>
<dbReference type="Pfam" id="PF01544">
    <property type="entry name" value="CorA"/>
    <property type="match status" value="1"/>
</dbReference>
<evidence type="ECO:0000256" key="2">
    <source>
        <dbReference type="ARBA" id="ARBA00009765"/>
    </source>
</evidence>
<evidence type="ECO:0000256" key="12">
    <source>
        <dbReference type="ARBA" id="ARBA00034269"/>
    </source>
</evidence>
<reference evidence="14 15" key="1">
    <citation type="journal article" date="2014" name="Int. J. Syst. Evol. Microbiol.">
        <title>Complete genome sequence of Corynebacterium casei LMG S-19264T (=DSM 44701T), isolated from a smear-ripened cheese.</title>
        <authorList>
            <consortium name="US DOE Joint Genome Institute (JGI-PGF)"/>
            <person name="Walter F."/>
            <person name="Albersmeier A."/>
            <person name="Kalinowski J."/>
            <person name="Ruckert C."/>
        </authorList>
    </citation>
    <scope>NUCLEOTIDE SEQUENCE [LARGE SCALE GENOMIC DNA]</scope>
    <source>
        <strain evidence="14 15">CGMCC 1.7286</strain>
    </source>
</reference>
<dbReference type="EMBL" id="BMLT01000015">
    <property type="protein sequence ID" value="GGO88016.1"/>
    <property type="molecule type" value="Genomic_DNA"/>
</dbReference>
<evidence type="ECO:0000256" key="9">
    <source>
        <dbReference type="ARBA" id="ARBA00022989"/>
    </source>
</evidence>
<dbReference type="NCBIfam" id="TIGR00383">
    <property type="entry name" value="corA"/>
    <property type="match status" value="1"/>
</dbReference>
<accession>A0A917ZQP0</accession>
<dbReference type="PANTHER" id="PTHR47685">
    <property type="entry name" value="MAGNESIUM TRANSPORT PROTEIN CORA"/>
    <property type="match status" value="1"/>
</dbReference>
<comment type="similarity">
    <text evidence="2 13">Belongs to the CorA metal ion transporter (MIT) (TC 1.A.35) family.</text>
</comment>
<organism evidence="14 15">
    <name type="scientific">Marinobacterium nitratireducens</name>
    <dbReference type="NCBI Taxonomy" id="518897"/>
    <lineage>
        <taxon>Bacteria</taxon>
        <taxon>Pseudomonadati</taxon>
        <taxon>Pseudomonadota</taxon>
        <taxon>Gammaproteobacteria</taxon>
        <taxon>Oceanospirillales</taxon>
        <taxon>Oceanospirillaceae</taxon>
        <taxon>Marinobacterium</taxon>
    </lineage>
</organism>
<dbReference type="CDD" id="cd12835">
    <property type="entry name" value="EcCorA-like_1"/>
    <property type="match status" value="1"/>
</dbReference>
<keyword evidence="8 13" id="KW-0460">Magnesium</keyword>
<comment type="subcellular location">
    <subcellularLocation>
        <location evidence="1">Cell inner membrane</location>
        <topology evidence="1">Multi-pass membrane protein</topology>
    </subcellularLocation>
    <subcellularLocation>
        <location evidence="13">Membrane</location>
        <topology evidence="13">Multi-pass membrane protein</topology>
    </subcellularLocation>
</comment>
<gene>
    <name evidence="13 14" type="primary">corA</name>
    <name evidence="14" type="ORF">GCM10011348_42510</name>
</gene>
<protein>
    <recommendedName>
        <fullName evidence="3 13">Magnesium transport protein CorA</fullName>
    </recommendedName>
</protein>
<feature type="transmembrane region" description="Helical" evidence="13">
    <location>
        <begin position="289"/>
        <end position="309"/>
    </location>
</feature>
<comment type="function">
    <text evidence="13">Mediates influx of magnesium ions.</text>
</comment>
<dbReference type="FunFam" id="1.20.58.340:FF:000001">
    <property type="entry name" value="Magnesium transport protein CorA"/>
    <property type="match status" value="1"/>
</dbReference>
<evidence type="ECO:0000256" key="8">
    <source>
        <dbReference type="ARBA" id="ARBA00022842"/>
    </source>
</evidence>